<dbReference type="AlphaFoldDB" id="A0A1M7RSK6"/>
<gene>
    <name evidence="1" type="ORF">SAMN02745226_00116</name>
</gene>
<accession>A0A1M7RSK6</accession>
<keyword evidence="2" id="KW-1185">Reference proteome</keyword>
<organism evidence="1 2">
    <name type="scientific">Fervidobacterium gondwanense DSM 13020</name>
    <dbReference type="NCBI Taxonomy" id="1121883"/>
    <lineage>
        <taxon>Bacteria</taxon>
        <taxon>Thermotogati</taxon>
        <taxon>Thermotogota</taxon>
        <taxon>Thermotogae</taxon>
        <taxon>Thermotogales</taxon>
        <taxon>Fervidobacteriaceae</taxon>
        <taxon>Fervidobacterium</taxon>
    </lineage>
</organism>
<evidence type="ECO:0000313" key="2">
    <source>
        <dbReference type="Proteomes" id="UP000184207"/>
    </source>
</evidence>
<dbReference type="InterPro" id="IPR029767">
    <property type="entry name" value="WecB-like"/>
</dbReference>
<evidence type="ECO:0000313" key="1">
    <source>
        <dbReference type="EMBL" id="SHN49293.1"/>
    </source>
</evidence>
<dbReference type="STRING" id="1121883.SAMN02745226_00116"/>
<proteinExistence type="predicted"/>
<sequence>MRILSLVGARPQFIKEAVVHRELKKYPDITEVLVHSGQYYDFNMSDVFFETLEILKHLR</sequence>
<dbReference type="EMBL" id="FRDJ01000001">
    <property type="protein sequence ID" value="SHN49293.1"/>
    <property type="molecule type" value="Genomic_DNA"/>
</dbReference>
<dbReference type="PANTHER" id="PTHR43174:SF1">
    <property type="entry name" value="UDP-N-ACETYLGLUCOSAMINE 2-EPIMERASE"/>
    <property type="match status" value="1"/>
</dbReference>
<dbReference type="PANTHER" id="PTHR43174">
    <property type="entry name" value="UDP-N-ACETYLGLUCOSAMINE 2-EPIMERASE"/>
    <property type="match status" value="1"/>
</dbReference>
<reference evidence="2" key="1">
    <citation type="submission" date="2016-12" db="EMBL/GenBank/DDBJ databases">
        <authorList>
            <person name="Varghese N."/>
            <person name="Submissions S."/>
        </authorList>
    </citation>
    <scope>NUCLEOTIDE SEQUENCE [LARGE SCALE GENOMIC DNA]</scope>
    <source>
        <strain evidence="2">DSM 13020</strain>
    </source>
</reference>
<protein>
    <submittedName>
        <fullName evidence="1">UDP-N-acetylglucosamine 2-epimerase (Non-hydrolysing)/UDP-GlcNAc3NAcA epimerase</fullName>
    </submittedName>
</protein>
<name>A0A1M7RSK6_FERGO</name>
<dbReference type="Gene3D" id="3.40.50.2000">
    <property type="entry name" value="Glycogen Phosphorylase B"/>
    <property type="match status" value="1"/>
</dbReference>
<dbReference type="SUPFAM" id="SSF53756">
    <property type="entry name" value="UDP-Glycosyltransferase/glycogen phosphorylase"/>
    <property type="match status" value="1"/>
</dbReference>
<dbReference type="Proteomes" id="UP000184207">
    <property type="component" value="Unassembled WGS sequence"/>
</dbReference>